<gene>
    <name evidence="1" type="ORF">CTRU02_200914</name>
</gene>
<reference evidence="1 2" key="1">
    <citation type="journal article" date="2020" name="Phytopathology">
        <title>Genome Sequence Resources of Colletotrichum truncatum, C. plurivorum, C. musicola, and C. sojae: Four Species Pathogenic to Soybean (Glycine max).</title>
        <authorList>
            <person name="Rogerio F."/>
            <person name="Boufleur T.R."/>
            <person name="Ciampi-Guillardi M."/>
            <person name="Sukno S.A."/>
            <person name="Thon M.R."/>
            <person name="Massola Junior N.S."/>
            <person name="Baroncelli R."/>
        </authorList>
    </citation>
    <scope>NUCLEOTIDE SEQUENCE [LARGE SCALE GENOMIC DNA]</scope>
    <source>
        <strain evidence="1 2">CMES1059</strain>
    </source>
</reference>
<evidence type="ECO:0000313" key="1">
    <source>
        <dbReference type="EMBL" id="KAL0943028.1"/>
    </source>
</evidence>
<proteinExistence type="predicted"/>
<evidence type="ECO:0000313" key="2">
    <source>
        <dbReference type="Proteomes" id="UP000805649"/>
    </source>
</evidence>
<accession>A0ACC3ZFY0</accession>
<name>A0ACC3ZFY0_COLTU</name>
<protein>
    <submittedName>
        <fullName evidence="1">L-amino acid oxidase</fullName>
    </submittedName>
</protein>
<dbReference type="Proteomes" id="UP000805649">
    <property type="component" value="Unassembled WGS sequence"/>
</dbReference>
<dbReference type="EMBL" id="VUJX02000001">
    <property type="protein sequence ID" value="KAL0943028.1"/>
    <property type="molecule type" value="Genomic_DNA"/>
</dbReference>
<organism evidence="1 2">
    <name type="scientific">Colletotrichum truncatum</name>
    <name type="common">Anthracnose fungus</name>
    <name type="synonym">Colletotrichum capsici</name>
    <dbReference type="NCBI Taxonomy" id="5467"/>
    <lineage>
        <taxon>Eukaryota</taxon>
        <taxon>Fungi</taxon>
        <taxon>Dikarya</taxon>
        <taxon>Ascomycota</taxon>
        <taxon>Pezizomycotina</taxon>
        <taxon>Sordariomycetes</taxon>
        <taxon>Hypocreomycetidae</taxon>
        <taxon>Glomerellales</taxon>
        <taxon>Glomerellaceae</taxon>
        <taxon>Colletotrichum</taxon>
        <taxon>Colletotrichum truncatum species complex</taxon>
    </lineage>
</organism>
<sequence length="85" mass="9214">MSNIGAFVDEHPEDASIVKINQVIFGQPGHVLSAPVCFNFSSVKDGDMVYTVTWPTAALGVAEEEEERVVDEICKSIQADFEALA</sequence>
<keyword evidence="2" id="KW-1185">Reference proteome</keyword>
<comment type="caution">
    <text evidence="1">The sequence shown here is derived from an EMBL/GenBank/DDBJ whole genome shotgun (WGS) entry which is preliminary data.</text>
</comment>